<keyword evidence="2" id="KW-1185">Reference proteome</keyword>
<comment type="caution">
    <text evidence="1">The sequence shown here is derived from an EMBL/GenBank/DDBJ whole genome shotgun (WGS) entry which is preliminary data.</text>
</comment>
<proteinExistence type="predicted"/>
<dbReference type="OrthoDB" id="5828333at2759"/>
<dbReference type="AlphaFoldDB" id="A0A8S1F234"/>
<accession>A0A8S1F234</accession>
<gene>
    <name evidence="1" type="ORF">CBOVIS_LOCUS8174</name>
</gene>
<name>A0A8S1F234_9PELO</name>
<protein>
    <submittedName>
        <fullName evidence="1">Uncharacterized protein</fullName>
    </submittedName>
</protein>
<dbReference type="EMBL" id="CADEPM010000005">
    <property type="protein sequence ID" value="CAB3406049.1"/>
    <property type="molecule type" value="Genomic_DNA"/>
</dbReference>
<evidence type="ECO:0000313" key="2">
    <source>
        <dbReference type="Proteomes" id="UP000494206"/>
    </source>
</evidence>
<evidence type="ECO:0000313" key="1">
    <source>
        <dbReference type="EMBL" id="CAB3406049.1"/>
    </source>
</evidence>
<organism evidence="1 2">
    <name type="scientific">Caenorhabditis bovis</name>
    <dbReference type="NCBI Taxonomy" id="2654633"/>
    <lineage>
        <taxon>Eukaryota</taxon>
        <taxon>Metazoa</taxon>
        <taxon>Ecdysozoa</taxon>
        <taxon>Nematoda</taxon>
        <taxon>Chromadorea</taxon>
        <taxon>Rhabditida</taxon>
        <taxon>Rhabditina</taxon>
        <taxon>Rhabditomorpha</taxon>
        <taxon>Rhabditoidea</taxon>
        <taxon>Rhabditidae</taxon>
        <taxon>Peloderinae</taxon>
        <taxon>Caenorhabditis</taxon>
    </lineage>
</organism>
<reference evidence="1 2" key="1">
    <citation type="submission" date="2020-04" db="EMBL/GenBank/DDBJ databases">
        <authorList>
            <person name="Laetsch R D."/>
            <person name="Stevens L."/>
            <person name="Kumar S."/>
            <person name="Blaxter L. M."/>
        </authorList>
    </citation>
    <scope>NUCLEOTIDE SEQUENCE [LARGE SCALE GENOMIC DNA]</scope>
</reference>
<sequence length="450" mass="51355">MSILPQSGRQNSRHGGLFRLAKKGLKRGLESAQRKILKFGRRKIGNHIPLVNCEEEFITDCHYRKQNTEEQKKAKEEKKRRELFDRSSIIIPFLLIRSDIRGNYELYCDHLDLLVENFLADCKGVRYLGDVVTFQHQHLAMIFKTIVSRVSGIKELILDSIGNTLIMQTIIDFYQVINNNSNHCERFHLENLSIVGSTRMNDMEVLSSLLMLSRRSLQCLRLRYCKVHSSEQALRLWTAVSQCSKLNQLQYEPYKSDPFSRPYLVDAITRKKMTSLILTDVEGISNADVIAMANGGGLHELAVIGDNITPYLYAMPETKKIVQNLDSLLIQNDETFDLNDCQMRNAILCTLLQLSSSSLLEVIHTTKPSVSDTAKVISYWLQLANESERTIMLKLEDCSQDRQDAAVGRVLRKCRKAQKSSCSENGISLCLANGELIVLDKKTWFTDENI</sequence>
<dbReference type="Proteomes" id="UP000494206">
    <property type="component" value="Unassembled WGS sequence"/>
</dbReference>